<dbReference type="GeneTree" id="ENSGT00940000153190"/>
<evidence type="ECO:0000256" key="3">
    <source>
        <dbReference type="ARBA" id="ARBA00019105"/>
    </source>
</evidence>
<keyword evidence="4" id="KW-0963">Cytoplasm</keyword>
<evidence type="ECO:0000256" key="6">
    <source>
        <dbReference type="ARBA" id="ARBA00023054"/>
    </source>
</evidence>
<evidence type="ECO:0000313" key="13">
    <source>
        <dbReference type="Proteomes" id="UP000694561"/>
    </source>
</evidence>
<dbReference type="AlphaFoldDB" id="A0A8C6C984"/>
<gene>
    <name evidence="12" type="primary">DEUP1</name>
</gene>
<evidence type="ECO:0000256" key="4">
    <source>
        <dbReference type="ARBA" id="ARBA00022490"/>
    </source>
</evidence>
<dbReference type="PANTHER" id="PTHR18875:SF5">
    <property type="entry name" value="DEUTEROSOME ASSEMBLY PROTEIN 1"/>
    <property type="match status" value="1"/>
</dbReference>
<evidence type="ECO:0000313" key="12">
    <source>
        <dbReference type="Ensembl" id="ENSMMNP00015028193.1"/>
    </source>
</evidence>
<feature type="region of interest" description="Disordered" evidence="9">
    <location>
        <begin position="496"/>
        <end position="532"/>
    </location>
</feature>
<dbReference type="Ensembl" id="ENSMMNT00015030993.1">
    <property type="protein sequence ID" value="ENSMMNP00015028193.1"/>
    <property type="gene ID" value="ENSMMNG00015020581.1"/>
</dbReference>
<dbReference type="InterPro" id="IPR031470">
    <property type="entry name" value="CEP63/Deup1_N"/>
</dbReference>
<keyword evidence="6 8" id="KW-0175">Coiled coil</keyword>
<evidence type="ECO:0000256" key="5">
    <source>
        <dbReference type="ARBA" id="ARBA00022794"/>
    </source>
</evidence>
<comment type="similarity">
    <text evidence="2">Belongs to the CEP63 family.</text>
</comment>
<name>A0A8C6C984_MONMO</name>
<reference evidence="12" key="1">
    <citation type="submission" date="2025-08" db="UniProtKB">
        <authorList>
            <consortium name="Ensembl"/>
        </authorList>
    </citation>
    <scope>IDENTIFICATION</scope>
</reference>
<protein>
    <recommendedName>
        <fullName evidence="3">Deuterosome assembly protein 1</fullName>
    </recommendedName>
    <alternativeName>
        <fullName evidence="7">Coiled-coil domain-containing protein 67</fullName>
    </alternativeName>
</protein>
<organism evidence="12 13">
    <name type="scientific">Monodon monoceros</name>
    <name type="common">Narwhal</name>
    <name type="synonym">Ceratodon monodon</name>
    <dbReference type="NCBI Taxonomy" id="40151"/>
    <lineage>
        <taxon>Eukaryota</taxon>
        <taxon>Metazoa</taxon>
        <taxon>Chordata</taxon>
        <taxon>Craniata</taxon>
        <taxon>Vertebrata</taxon>
        <taxon>Euteleostomi</taxon>
        <taxon>Mammalia</taxon>
        <taxon>Eutheria</taxon>
        <taxon>Laurasiatheria</taxon>
        <taxon>Artiodactyla</taxon>
        <taxon>Whippomorpha</taxon>
        <taxon>Cetacea</taxon>
        <taxon>Odontoceti</taxon>
        <taxon>Monodontidae</taxon>
        <taxon>Monodon</taxon>
    </lineage>
</organism>
<comment type="subcellular location">
    <subcellularLocation>
        <location evidence="1">Cytoplasm</location>
    </subcellularLocation>
</comment>
<evidence type="ECO:0000256" key="1">
    <source>
        <dbReference type="ARBA" id="ARBA00004496"/>
    </source>
</evidence>
<evidence type="ECO:0000259" key="11">
    <source>
        <dbReference type="Pfam" id="PF25771"/>
    </source>
</evidence>
<accession>A0A8C6C984</accession>
<keyword evidence="13" id="KW-1185">Reference proteome</keyword>
<reference evidence="12" key="2">
    <citation type="submission" date="2025-09" db="UniProtKB">
        <authorList>
            <consortium name="Ensembl"/>
        </authorList>
    </citation>
    <scope>IDENTIFICATION</scope>
</reference>
<feature type="region of interest" description="Disordered" evidence="9">
    <location>
        <begin position="308"/>
        <end position="327"/>
    </location>
</feature>
<evidence type="ECO:0000259" key="10">
    <source>
        <dbReference type="Pfam" id="PF17045"/>
    </source>
</evidence>
<dbReference type="GO" id="GO:0098536">
    <property type="term" value="C:deuterosome"/>
    <property type="evidence" value="ECO:0007669"/>
    <property type="project" value="Ensembl"/>
</dbReference>
<dbReference type="GO" id="GO:0005737">
    <property type="term" value="C:cytoplasm"/>
    <property type="evidence" value="ECO:0007669"/>
    <property type="project" value="UniProtKB-SubCell"/>
</dbReference>
<dbReference type="Proteomes" id="UP000694561">
    <property type="component" value="Unplaced"/>
</dbReference>
<sequence>MENQAHNTVEVSPCEAELQELMEQIDIMVNNKKLDWERKMRALETRLDLRDQELASAQTCLEQKGQEVGLLRQKLDSLEKCNLAMTQNYEAQLQTLKAQFSKLTNSFEKLRLHQMKQNKFRQKEVPHVKEEIPFELSNLNQKLEEFGAKSREWDKQEILYQTHLVSLDAQQKVLSEKCNQFQKQAQSYQTPLNSKKQGIEEDSSSEIPWICEADTSCETNERDEFIIEKLKSAVSEIALSRNKLQDENQKLLQELKMYQRQCQAMAAGLSEVKSELQSRDGLLRIIEMERLQLHRELLKLGECQSAPENKKRLESSYSPSIKESEKQRKELFAVTPDQPNHEKELNKIRSQLYQEEEYHSSEQERMRNEISDLTEELHQKEITIATIMKKAAFLERQLKMELEIKEKMLVKQQVSDKREKAIRTENTHLKGMMGDLDPGRYTSVDFTNREHARHTSINKLEYENERLRNDLAKLHAIGKSAWANQNTYKETGRYAYQSQKNKGKNEDFSHDREPNKSATPSLPPSPFQTKEMTSPLVSDDEVFPVSPPDIAFPASLAAQHFFLEEEKRAKELEKLLNTHIDELQRHTEFTLNKYTKLKQNRHI</sequence>
<evidence type="ECO:0000256" key="8">
    <source>
        <dbReference type="SAM" id="Coils"/>
    </source>
</evidence>
<dbReference type="InterPro" id="IPR057656">
    <property type="entry name" value="CEP63/Deup1_CC"/>
</dbReference>
<dbReference type="GO" id="GO:0007099">
    <property type="term" value="P:centriole replication"/>
    <property type="evidence" value="ECO:0007669"/>
    <property type="project" value="TreeGrafter"/>
</dbReference>
<feature type="domain" description="CEP63/Deup1 N-terminal" evidence="10">
    <location>
        <begin position="12"/>
        <end position="280"/>
    </location>
</feature>
<feature type="domain" description="CEP63/Deup1 CEP152 binding coiled coil" evidence="11">
    <location>
        <begin position="560"/>
        <end position="594"/>
    </location>
</feature>
<evidence type="ECO:0000256" key="2">
    <source>
        <dbReference type="ARBA" id="ARBA00007181"/>
    </source>
</evidence>
<dbReference type="GO" id="GO:0005814">
    <property type="term" value="C:centriole"/>
    <property type="evidence" value="ECO:0007669"/>
    <property type="project" value="TreeGrafter"/>
</dbReference>
<dbReference type="GO" id="GO:0042802">
    <property type="term" value="F:identical protein binding"/>
    <property type="evidence" value="ECO:0007669"/>
    <property type="project" value="Ensembl"/>
</dbReference>
<dbReference type="GO" id="GO:0098535">
    <property type="term" value="P:de novo centriole assembly involved in multi-ciliated epithelial cell differentiation"/>
    <property type="evidence" value="ECO:0007669"/>
    <property type="project" value="Ensembl"/>
</dbReference>
<feature type="coiled-coil region" evidence="8">
    <location>
        <begin position="227"/>
        <end position="261"/>
    </location>
</feature>
<dbReference type="GO" id="GO:0030030">
    <property type="term" value="P:cell projection organization"/>
    <property type="evidence" value="ECO:0007669"/>
    <property type="project" value="UniProtKB-KW"/>
</dbReference>
<evidence type="ECO:0000256" key="7">
    <source>
        <dbReference type="ARBA" id="ARBA00030704"/>
    </source>
</evidence>
<feature type="compositionally biased region" description="Basic and acidic residues" evidence="9">
    <location>
        <begin position="503"/>
        <end position="515"/>
    </location>
</feature>
<evidence type="ECO:0000256" key="9">
    <source>
        <dbReference type="SAM" id="MobiDB-lite"/>
    </source>
</evidence>
<dbReference type="Pfam" id="PF25771">
    <property type="entry name" value="CC_CEP152-bind"/>
    <property type="match status" value="1"/>
</dbReference>
<dbReference type="PANTHER" id="PTHR18875">
    <property type="entry name" value="SARCOMA ANTIGEN NY-SAR-24/CYTOSKELETAL PROTEIN SOJO"/>
    <property type="match status" value="1"/>
</dbReference>
<keyword evidence="5" id="KW-0970">Cilium biogenesis/degradation</keyword>
<proteinExistence type="inferred from homology"/>
<dbReference type="Pfam" id="PF17045">
    <property type="entry name" value="CEP63"/>
    <property type="match status" value="1"/>
</dbReference>